<feature type="transmembrane region" description="Helical" evidence="1">
    <location>
        <begin position="203"/>
        <end position="224"/>
    </location>
</feature>
<dbReference type="STRING" id="1121955.SAMN02745146_0065"/>
<evidence type="ECO:0000313" key="4">
    <source>
        <dbReference type="Proteomes" id="UP000184418"/>
    </source>
</evidence>
<organism evidence="3 4">
    <name type="scientific">Hymenobacter daecheongensis DSM 21074</name>
    <dbReference type="NCBI Taxonomy" id="1121955"/>
    <lineage>
        <taxon>Bacteria</taxon>
        <taxon>Pseudomonadati</taxon>
        <taxon>Bacteroidota</taxon>
        <taxon>Cytophagia</taxon>
        <taxon>Cytophagales</taxon>
        <taxon>Hymenobacteraceae</taxon>
        <taxon>Hymenobacter</taxon>
    </lineage>
</organism>
<dbReference type="InterPro" id="IPR003675">
    <property type="entry name" value="Rce1/LyrA-like_dom"/>
</dbReference>
<keyword evidence="1" id="KW-0812">Transmembrane</keyword>
<keyword evidence="1" id="KW-0472">Membrane</keyword>
<dbReference type="OrthoDB" id="324900at2"/>
<protein>
    <recommendedName>
        <fullName evidence="2">CAAX prenyl protease 2/Lysostaphin resistance protein A-like domain-containing protein</fullName>
    </recommendedName>
</protein>
<dbReference type="RefSeq" id="WP_073112233.1">
    <property type="nucleotide sequence ID" value="NZ_FQYN01000010.1"/>
</dbReference>
<feature type="transmembrane region" description="Helical" evidence="1">
    <location>
        <begin position="52"/>
        <end position="69"/>
    </location>
</feature>
<feature type="transmembrane region" description="Helical" evidence="1">
    <location>
        <begin position="14"/>
        <end position="32"/>
    </location>
</feature>
<dbReference type="GO" id="GO:0080120">
    <property type="term" value="P:CAAX-box protein maturation"/>
    <property type="evidence" value="ECO:0007669"/>
    <property type="project" value="UniProtKB-ARBA"/>
</dbReference>
<dbReference type="GO" id="GO:0004175">
    <property type="term" value="F:endopeptidase activity"/>
    <property type="evidence" value="ECO:0007669"/>
    <property type="project" value="UniProtKB-ARBA"/>
</dbReference>
<evidence type="ECO:0000256" key="1">
    <source>
        <dbReference type="SAM" id="Phobius"/>
    </source>
</evidence>
<dbReference type="AlphaFoldDB" id="A0A1M6LV29"/>
<dbReference type="EMBL" id="FQYN01000010">
    <property type="protein sequence ID" value="SHJ75036.1"/>
    <property type="molecule type" value="Genomic_DNA"/>
</dbReference>
<sequence>MSTASFNRRILNNAVARILLGLVICVIVFVLAQQLTAKLFEVFPLDRNSRNLLKGLVASAAVLLAYRGFYGRIEHRAVTELSLRGRAGTIGAGLGLGALLQGLAMLVIALFGQVQVLAVNPVASLIIPLTVAFSVAIFEEVLMRGILFRIAEEKLGSYLALAVSSVIFGLLHLVNPGATLLSGLCVVVAGGVFGLAYVATRSLWFPIALHFAWNFMQSGIFGAVTSGNDNTTSLLTTKLAGSTLITGGTFGPEASIQTVLVLLVAAGLLHRKAQSRLVAPRWKSKAAQPNDLVMAR</sequence>
<feature type="transmembrane region" description="Helical" evidence="1">
    <location>
        <begin position="123"/>
        <end position="143"/>
    </location>
</feature>
<gene>
    <name evidence="3" type="ORF">SAMN02745146_0065</name>
</gene>
<accession>A0A1M6LV29</accession>
<proteinExistence type="predicted"/>
<keyword evidence="1" id="KW-1133">Transmembrane helix</keyword>
<keyword evidence="4" id="KW-1185">Reference proteome</keyword>
<evidence type="ECO:0000259" key="2">
    <source>
        <dbReference type="Pfam" id="PF02517"/>
    </source>
</evidence>
<evidence type="ECO:0000313" key="3">
    <source>
        <dbReference type="EMBL" id="SHJ75036.1"/>
    </source>
</evidence>
<dbReference type="PANTHER" id="PTHR39430">
    <property type="entry name" value="MEMBRANE-ASSOCIATED PROTEASE-RELATED"/>
    <property type="match status" value="1"/>
</dbReference>
<dbReference type="Pfam" id="PF02517">
    <property type="entry name" value="Rce1-like"/>
    <property type="match status" value="1"/>
</dbReference>
<dbReference type="PANTHER" id="PTHR39430:SF1">
    <property type="entry name" value="PROTEASE"/>
    <property type="match status" value="1"/>
</dbReference>
<feature type="domain" description="CAAX prenyl protease 2/Lysostaphin resistance protein A-like" evidence="2">
    <location>
        <begin position="124"/>
        <end position="216"/>
    </location>
</feature>
<feature type="transmembrane region" description="Helical" evidence="1">
    <location>
        <begin position="90"/>
        <end position="111"/>
    </location>
</feature>
<reference evidence="3 4" key="1">
    <citation type="submission" date="2016-11" db="EMBL/GenBank/DDBJ databases">
        <authorList>
            <person name="Jaros S."/>
            <person name="Januszkiewicz K."/>
            <person name="Wedrychowicz H."/>
        </authorList>
    </citation>
    <scope>NUCLEOTIDE SEQUENCE [LARGE SCALE GENOMIC DNA]</scope>
    <source>
        <strain evidence="3 4">DSM 21074</strain>
    </source>
</reference>
<name>A0A1M6LV29_9BACT</name>
<feature type="transmembrane region" description="Helical" evidence="1">
    <location>
        <begin position="180"/>
        <end position="198"/>
    </location>
</feature>
<feature type="transmembrane region" description="Helical" evidence="1">
    <location>
        <begin position="155"/>
        <end position="174"/>
    </location>
</feature>
<dbReference type="Proteomes" id="UP000184418">
    <property type="component" value="Unassembled WGS sequence"/>
</dbReference>
<feature type="transmembrane region" description="Helical" evidence="1">
    <location>
        <begin position="244"/>
        <end position="269"/>
    </location>
</feature>